<feature type="domain" description="CxC2-like cysteine cluster KDZ transposase-associated" evidence="1">
    <location>
        <begin position="1"/>
        <end position="45"/>
    </location>
</feature>
<sequence length="332" mass="37103">FSSTSRRPQTAATLTLLEEHDQLASHGKMSPYEHYNALQQMTNACGIDIPKSKYKPWLHITREHGYILLMKRAGRGCKENGIATTTGSQLAILCPACPREGVNIPADWKHSHLRNGNTILFLCSNALLIIARRQRYMLILMMDANFRLSNIRRSSTLDPGLGTGLAYLVEDSAYHEHYLKYKAQTNISTCSGFKTLEMAEKKDATGLRSTGLCMCACARHKMIRPQGVGNLQKGERYCNMDYIAMSAARNIGLDRFYSYDIACQWNINLQDRMKGLPAYLWPLPDVKLSYGVPKCHAKGHVLSCQCCFSMGLQLGVGNTDGEGIERVWAGIN</sequence>
<proteinExistence type="predicted"/>
<evidence type="ECO:0000313" key="2">
    <source>
        <dbReference type="EMBL" id="KIY61132.1"/>
    </source>
</evidence>
<reference evidence="2 3" key="1">
    <citation type="journal article" date="2015" name="Fungal Genet. Biol.">
        <title>Evolution of novel wood decay mechanisms in Agaricales revealed by the genome sequences of Fistulina hepatica and Cylindrobasidium torrendii.</title>
        <authorList>
            <person name="Floudas D."/>
            <person name="Held B.W."/>
            <person name="Riley R."/>
            <person name="Nagy L.G."/>
            <person name="Koehler G."/>
            <person name="Ransdell A.S."/>
            <person name="Younus H."/>
            <person name="Chow J."/>
            <person name="Chiniquy J."/>
            <person name="Lipzen A."/>
            <person name="Tritt A."/>
            <person name="Sun H."/>
            <person name="Haridas S."/>
            <person name="LaButti K."/>
            <person name="Ohm R.A."/>
            <person name="Kues U."/>
            <person name="Blanchette R.A."/>
            <person name="Grigoriev I.V."/>
            <person name="Minto R.E."/>
            <person name="Hibbett D.S."/>
        </authorList>
    </citation>
    <scope>NUCLEOTIDE SEQUENCE [LARGE SCALE GENOMIC DNA]</scope>
    <source>
        <strain evidence="2 3">FP15055 ss-10</strain>
    </source>
</reference>
<dbReference type="STRING" id="1314674.A0A0D7ASC2"/>
<evidence type="ECO:0000313" key="3">
    <source>
        <dbReference type="Proteomes" id="UP000054007"/>
    </source>
</evidence>
<protein>
    <recommendedName>
        <fullName evidence="1">CxC2-like cysteine cluster KDZ transposase-associated domain-containing protein</fullName>
    </recommendedName>
</protein>
<organism evidence="2 3">
    <name type="scientific">Cylindrobasidium torrendii FP15055 ss-10</name>
    <dbReference type="NCBI Taxonomy" id="1314674"/>
    <lineage>
        <taxon>Eukaryota</taxon>
        <taxon>Fungi</taxon>
        <taxon>Dikarya</taxon>
        <taxon>Basidiomycota</taxon>
        <taxon>Agaricomycotina</taxon>
        <taxon>Agaricomycetes</taxon>
        <taxon>Agaricomycetidae</taxon>
        <taxon>Agaricales</taxon>
        <taxon>Marasmiineae</taxon>
        <taxon>Physalacriaceae</taxon>
        <taxon>Cylindrobasidium</taxon>
    </lineage>
</organism>
<dbReference type="Pfam" id="PF18758">
    <property type="entry name" value="KDZ"/>
    <property type="match status" value="1"/>
</dbReference>
<feature type="non-terminal residue" evidence="2">
    <location>
        <position position="1"/>
    </location>
</feature>
<dbReference type="EMBL" id="KN881038">
    <property type="protein sequence ID" value="KIY61132.1"/>
    <property type="molecule type" value="Genomic_DNA"/>
</dbReference>
<gene>
    <name evidence="2" type="ORF">CYLTODRAFT_323585</name>
</gene>
<dbReference type="InterPro" id="IPR041457">
    <property type="entry name" value="CxC2_KDZ-assoc"/>
</dbReference>
<dbReference type="AlphaFoldDB" id="A0A0D7ASC2"/>
<dbReference type="OrthoDB" id="2804062at2759"/>
<dbReference type="Proteomes" id="UP000054007">
    <property type="component" value="Unassembled WGS sequence"/>
</dbReference>
<evidence type="ECO:0000259" key="1">
    <source>
        <dbReference type="Pfam" id="PF18803"/>
    </source>
</evidence>
<accession>A0A0D7ASC2</accession>
<keyword evidence="3" id="KW-1185">Reference proteome</keyword>
<feature type="non-terminal residue" evidence="2">
    <location>
        <position position="332"/>
    </location>
</feature>
<dbReference type="Pfam" id="PF18803">
    <property type="entry name" value="CxC2"/>
    <property type="match status" value="1"/>
</dbReference>
<dbReference type="InterPro" id="IPR040521">
    <property type="entry name" value="KDZ"/>
</dbReference>
<name>A0A0D7ASC2_9AGAR</name>